<sequence length="45" mass="4618">MAPGSGIDLVGVAPAVGNAVYRVHGKCIRSLPITLDRMLNTIGLA</sequence>
<dbReference type="EMBL" id="JACONT010000001">
    <property type="protein sequence ID" value="MBC3940149.1"/>
    <property type="molecule type" value="Genomic_DNA"/>
</dbReference>
<dbReference type="Gene3D" id="3.30.365.10">
    <property type="entry name" value="Aldehyde oxidase/xanthine dehydrogenase, molybdopterin binding domain"/>
    <property type="match status" value="1"/>
</dbReference>
<organism evidence="1 2">
    <name type="scientific">Sphingomonas albertensis</name>
    <dbReference type="NCBI Taxonomy" id="2762591"/>
    <lineage>
        <taxon>Bacteria</taxon>
        <taxon>Pseudomonadati</taxon>
        <taxon>Pseudomonadota</taxon>
        <taxon>Alphaproteobacteria</taxon>
        <taxon>Sphingomonadales</taxon>
        <taxon>Sphingomonadaceae</taxon>
        <taxon>Sphingomonas</taxon>
    </lineage>
</organism>
<proteinExistence type="predicted"/>
<dbReference type="RefSeq" id="WP_187501961.1">
    <property type="nucleotide sequence ID" value="NZ_CP162536.1"/>
</dbReference>
<protein>
    <submittedName>
        <fullName evidence="1">Uncharacterized protein</fullName>
    </submittedName>
</protein>
<accession>A0ABR7AI64</accession>
<name>A0ABR7AI64_9SPHN</name>
<gene>
    <name evidence="1" type="ORF">H8S47_00445</name>
</gene>
<evidence type="ECO:0000313" key="2">
    <source>
        <dbReference type="Proteomes" id="UP000597613"/>
    </source>
</evidence>
<dbReference type="InterPro" id="IPR037165">
    <property type="entry name" value="AldOxase/xan_DH_Mopterin-bd_sf"/>
</dbReference>
<keyword evidence="2" id="KW-1185">Reference proteome</keyword>
<dbReference type="Proteomes" id="UP000597613">
    <property type="component" value="Unassembled WGS sequence"/>
</dbReference>
<evidence type="ECO:0000313" key="1">
    <source>
        <dbReference type="EMBL" id="MBC3940149.1"/>
    </source>
</evidence>
<comment type="caution">
    <text evidence="1">The sequence shown here is derived from an EMBL/GenBank/DDBJ whole genome shotgun (WGS) entry which is preliminary data.</text>
</comment>
<dbReference type="SUPFAM" id="SSF56003">
    <property type="entry name" value="Molybdenum cofactor-binding domain"/>
    <property type="match status" value="1"/>
</dbReference>
<reference evidence="1 2" key="1">
    <citation type="submission" date="2020-08" db="EMBL/GenBank/DDBJ databases">
        <title>Putative novel bacterial strains isolated from necrotic wheat leaf tissues caused by Xanthomonas translucens.</title>
        <authorList>
            <person name="Tambong J.T."/>
        </authorList>
    </citation>
    <scope>NUCLEOTIDE SEQUENCE [LARGE SCALE GENOMIC DNA]</scope>
    <source>
        <strain evidence="2">DOAB 1063</strain>
    </source>
</reference>